<protein>
    <recommendedName>
        <fullName evidence="1">Reverse transcriptase zinc-binding domain-containing protein</fullName>
    </recommendedName>
</protein>
<evidence type="ECO:0000313" key="3">
    <source>
        <dbReference type="Proteomes" id="UP001472677"/>
    </source>
</evidence>
<dbReference type="Pfam" id="PF13966">
    <property type="entry name" value="zf-RVT"/>
    <property type="match status" value="1"/>
</dbReference>
<organism evidence="2 3">
    <name type="scientific">Hibiscus sabdariffa</name>
    <name type="common">roselle</name>
    <dbReference type="NCBI Taxonomy" id="183260"/>
    <lineage>
        <taxon>Eukaryota</taxon>
        <taxon>Viridiplantae</taxon>
        <taxon>Streptophyta</taxon>
        <taxon>Embryophyta</taxon>
        <taxon>Tracheophyta</taxon>
        <taxon>Spermatophyta</taxon>
        <taxon>Magnoliopsida</taxon>
        <taxon>eudicotyledons</taxon>
        <taxon>Gunneridae</taxon>
        <taxon>Pentapetalae</taxon>
        <taxon>rosids</taxon>
        <taxon>malvids</taxon>
        <taxon>Malvales</taxon>
        <taxon>Malvaceae</taxon>
        <taxon>Malvoideae</taxon>
        <taxon>Hibiscus</taxon>
    </lineage>
</organism>
<gene>
    <name evidence="2" type="ORF">V6N12_041709</name>
</gene>
<name>A0ABR2A779_9ROSI</name>
<feature type="domain" description="Reverse transcriptase zinc-binding" evidence="1">
    <location>
        <begin position="96"/>
        <end position="182"/>
    </location>
</feature>
<dbReference type="EMBL" id="JBBPBM010000984">
    <property type="protein sequence ID" value="KAK8488651.1"/>
    <property type="molecule type" value="Genomic_DNA"/>
</dbReference>
<evidence type="ECO:0000259" key="1">
    <source>
        <dbReference type="Pfam" id="PF13966"/>
    </source>
</evidence>
<comment type="caution">
    <text evidence="2">The sequence shown here is derived from an EMBL/GenBank/DDBJ whole genome shotgun (WGS) entry which is preliminary data.</text>
</comment>
<dbReference type="InterPro" id="IPR026960">
    <property type="entry name" value="RVT-Znf"/>
</dbReference>
<sequence>MEEDGREAVSPRHLPGSDATFFGGVRFQDKGVVVVNCRYGAATVASMVDEYGQWQWELFEHKLPYSVLLRIASVKALARGRIPDRLCWGLTSNKQFTVCSTYEVRSPIHFGPDERVWSVIHRFKGSSRVRLFLWLLCHGRILTNDERVRRHLTIDGSCWFCGDVWEDIDHVFCRCPISYSIWLPLVRADRTEVFFALDFKHWLFLNLTNDGIFSTVVHHSETVFQRGLRMQQEAVVASVRGAAGAGHVVDKAVVRWTKPQLGSSDGVPSMVHSIGEILSRSWCLRFSHIAQGGNSAADWMAKLASSDDLICHQFLSPPVGISVLLQQGAAD</sequence>
<evidence type="ECO:0000313" key="2">
    <source>
        <dbReference type="EMBL" id="KAK8488651.1"/>
    </source>
</evidence>
<reference evidence="2 3" key="1">
    <citation type="journal article" date="2024" name="G3 (Bethesda)">
        <title>Genome assembly of Hibiscus sabdariffa L. provides insights into metabolisms of medicinal natural products.</title>
        <authorList>
            <person name="Kim T."/>
        </authorList>
    </citation>
    <scope>NUCLEOTIDE SEQUENCE [LARGE SCALE GENOMIC DNA]</scope>
    <source>
        <strain evidence="2">TK-2024</strain>
        <tissue evidence="2">Old leaves</tissue>
    </source>
</reference>
<accession>A0ABR2A779</accession>
<proteinExistence type="predicted"/>
<dbReference type="Proteomes" id="UP001472677">
    <property type="component" value="Unassembled WGS sequence"/>
</dbReference>
<keyword evidence="3" id="KW-1185">Reference proteome</keyword>